<organism evidence="12">
    <name type="scientific">Cuerna arida</name>
    <dbReference type="NCBI Taxonomy" id="1464854"/>
    <lineage>
        <taxon>Eukaryota</taxon>
        <taxon>Metazoa</taxon>
        <taxon>Ecdysozoa</taxon>
        <taxon>Arthropoda</taxon>
        <taxon>Hexapoda</taxon>
        <taxon>Insecta</taxon>
        <taxon>Pterygota</taxon>
        <taxon>Neoptera</taxon>
        <taxon>Paraneoptera</taxon>
        <taxon>Hemiptera</taxon>
        <taxon>Auchenorrhyncha</taxon>
        <taxon>Membracoidea</taxon>
        <taxon>Cicadellidae</taxon>
        <taxon>Cicadellinae</taxon>
        <taxon>Proconiini</taxon>
        <taxon>Cuerna</taxon>
    </lineage>
</organism>
<feature type="compositionally biased region" description="Basic and acidic residues" evidence="11">
    <location>
        <begin position="53"/>
        <end position="63"/>
    </location>
</feature>
<accession>A0A1B6GVE2</accession>
<dbReference type="Pfam" id="PF04800">
    <property type="entry name" value="NDUS4"/>
    <property type="match status" value="1"/>
</dbReference>
<dbReference type="AlphaFoldDB" id="A0A1B6GVE2"/>
<keyword evidence="6 10" id="KW-0809">Transit peptide</keyword>
<evidence type="ECO:0000256" key="1">
    <source>
        <dbReference type="ARBA" id="ARBA00005882"/>
    </source>
</evidence>
<feature type="compositionally biased region" description="Basic and acidic residues" evidence="11">
    <location>
        <begin position="34"/>
        <end position="46"/>
    </location>
</feature>
<evidence type="ECO:0000256" key="3">
    <source>
        <dbReference type="ARBA" id="ARBA00022448"/>
    </source>
</evidence>
<comment type="subcellular location">
    <subcellularLocation>
        <location evidence="10">Mitochondrion inner membrane</location>
        <topology evidence="10">Peripheral membrane protein</topology>
        <orientation evidence="10">Matrix side</orientation>
    </subcellularLocation>
</comment>
<evidence type="ECO:0000256" key="10">
    <source>
        <dbReference type="RuleBase" id="RU367010"/>
    </source>
</evidence>
<keyword evidence="8 10" id="KW-0496">Mitochondrion</keyword>
<evidence type="ECO:0000256" key="4">
    <source>
        <dbReference type="ARBA" id="ARBA00022660"/>
    </source>
</evidence>
<keyword evidence="5 10" id="KW-0999">Mitochondrion inner membrane</keyword>
<protein>
    <recommendedName>
        <fullName evidence="2 10">NADH dehydrogenase [ubiquinone] iron-sulfur protein 4, mitochondrial</fullName>
    </recommendedName>
</protein>
<dbReference type="GO" id="GO:0022900">
    <property type="term" value="P:electron transport chain"/>
    <property type="evidence" value="ECO:0007669"/>
    <property type="project" value="InterPro"/>
</dbReference>
<keyword evidence="7 10" id="KW-0249">Electron transport</keyword>
<dbReference type="GO" id="GO:0005743">
    <property type="term" value="C:mitochondrial inner membrane"/>
    <property type="evidence" value="ECO:0007669"/>
    <property type="project" value="UniProtKB-SubCell"/>
</dbReference>
<keyword evidence="4 10" id="KW-0679">Respiratory chain</keyword>
<reference evidence="12" key="1">
    <citation type="submission" date="2015-11" db="EMBL/GenBank/DDBJ databases">
        <title>De novo transcriptome assembly of four potential Pierce s Disease insect vectors from Arizona vineyards.</title>
        <authorList>
            <person name="Tassone E.E."/>
        </authorList>
    </citation>
    <scope>NUCLEOTIDE SEQUENCE</scope>
</reference>
<keyword evidence="9 10" id="KW-0472">Membrane</keyword>
<feature type="region of interest" description="Disordered" evidence="11">
    <location>
        <begin position="29"/>
        <end position="63"/>
    </location>
</feature>
<evidence type="ECO:0000256" key="6">
    <source>
        <dbReference type="ARBA" id="ARBA00022946"/>
    </source>
</evidence>
<evidence type="ECO:0000313" key="12">
    <source>
        <dbReference type="EMBL" id="JAS66389.1"/>
    </source>
</evidence>
<evidence type="ECO:0000256" key="9">
    <source>
        <dbReference type="ARBA" id="ARBA00023136"/>
    </source>
</evidence>
<evidence type="ECO:0000256" key="11">
    <source>
        <dbReference type="SAM" id="MobiDB-lite"/>
    </source>
</evidence>
<dbReference type="EMBL" id="GECZ01003380">
    <property type="protein sequence ID" value="JAS66389.1"/>
    <property type="molecule type" value="Transcribed_RNA"/>
</dbReference>
<comment type="similarity">
    <text evidence="1 10">Belongs to the complex I NDUFS4 subunit family.</text>
</comment>
<comment type="function">
    <text evidence="10">Accessory subunit of the mitochondrial membrane respiratory chain NADH dehydrogenase (Complex I), that is believed not to be involved in catalysis. Complex I functions in the transfer of electrons from NADH to the respiratory chain. The immediate electron acceptor for the enzyme is believed to be ubiquinone.</text>
</comment>
<evidence type="ECO:0000256" key="7">
    <source>
        <dbReference type="ARBA" id="ARBA00022982"/>
    </source>
</evidence>
<dbReference type="InterPro" id="IPR006885">
    <property type="entry name" value="NADH_UbQ_FeS_4_mit-like"/>
</dbReference>
<dbReference type="PANTHER" id="PTHR12219:SF8">
    <property type="entry name" value="NADH DEHYDROGENASE [UBIQUINONE] IRON-SULFUR PROTEIN 4, MITOCHONDRIAL"/>
    <property type="match status" value="1"/>
</dbReference>
<evidence type="ECO:0000256" key="8">
    <source>
        <dbReference type="ARBA" id="ARBA00023128"/>
    </source>
</evidence>
<evidence type="ECO:0000256" key="5">
    <source>
        <dbReference type="ARBA" id="ARBA00022792"/>
    </source>
</evidence>
<keyword evidence="3 10" id="KW-0813">Transport</keyword>
<dbReference type="InterPro" id="IPR038532">
    <property type="entry name" value="NDUFS4-like_sf"/>
</dbReference>
<name>A0A1B6GVE2_9HEMI</name>
<proteinExistence type="inferred from homology"/>
<dbReference type="Gene3D" id="3.30.160.190">
    <property type="entry name" value="atu1810 like domain"/>
    <property type="match status" value="1"/>
</dbReference>
<sequence>MFKTISLYKMITFSNVSFYSKHAKSKPKMKLKCKSKDEEKPQERRNSLALRDPPIRDPEEAIEGKRKIEEIDVPIELENLKVLGDLPEEYRKRRVARIYQRSKNVMQQGIHNTKDWIMDFGTEQRWENPTMGWCSSGDSLSNFHMVFPSMCAAICFAERQGFRWVHEKPLVKKELKKSYSDNFTWNKRTRVSTK</sequence>
<gene>
    <name evidence="12" type="ORF">g.10313</name>
</gene>
<evidence type="ECO:0000256" key="2">
    <source>
        <dbReference type="ARBA" id="ARBA00015796"/>
    </source>
</evidence>
<dbReference type="PANTHER" id="PTHR12219">
    <property type="entry name" value="NADH-UBIQUINONE OXIDOREDUCTASE"/>
    <property type="match status" value="1"/>
</dbReference>